<feature type="compositionally biased region" description="Basic residues" evidence="1">
    <location>
        <begin position="381"/>
        <end position="395"/>
    </location>
</feature>
<dbReference type="Gene3D" id="3.40.630.30">
    <property type="match status" value="1"/>
</dbReference>
<name>A0A812V343_9DINO</name>
<dbReference type="AlphaFoldDB" id="A0A812V343"/>
<dbReference type="InterPro" id="IPR016181">
    <property type="entry name" value="Acyl_CoA_acyltransferase"/>
</dbReference>
<evidence type="ECO:0000256" key="1">
    <source>
        <dbReference type="SAM" id="MobiDB-lite"/>
    </source>
</evidence>
<dbReference type="SUPFAM" id="SSF55729">
    <property type="entry name" value="Acyl-CoA N-acyltransferases (Nat)"/>
    <property type="match status" value="1"/>
</dbReference>
<evidence type="ECO:0000313" key="4">
    <source>
        <dbReference type="Proteomes" id="UP000604046"/>
    </source>
</evidence>
<dbReference type="SUPFAM" id="SSF51294">
    <property type="entry name" value="Hedgehog/intein (Hint) domain"/>
    <property type="match status" value="1"/>
</dbReference>
<dbReference type="PROSITE" id="PS50053">
    <property type="entry name" value="UBIQUITIN_2"/>
    <property type="match status" value="1"/>
</dbReference>
<dbReference type="InterPro" id="IPR036844">
    <property type="entry name" value="Hint_dom_sf"/>
</dbReference>
<feature type="domain" description="Ubiquitin-like" evidence="2">
    <location>
        <begin position="719"/>
        <end position="775"/>
    </location>
</feature>
<evidence type="ECO:0000313" key="3">
    <source>
        <dbReference type="EMBL" id="CAE7598848.1"/>
    </source>
</evidence>
<dbReference type="InterPro" id="IPR000626">
    <property type="entry name" value="Ubiquitin-like_dom"/>
</dbReference>
<keyword evidence="4" id="KW-1185">Reference proteome</keyword>
<comment type="caution">
    <text evidence="3">The sequence shown here is derived from an EMBL/GenBank/DDBJ whole genome shotgun (WGS) entry which is preliminary data.</text>
</comment>
<accession>A0A812V343</accession>
<gene>
    <name evidence="3" type="ORF">SNAT2548_LOCUS34072</name>
</gene>
<evidence type="ECO:0000259" key="2">
    <source>
        <dbReference type="PROSITE" id="PS50053"/>
    </source>
</evidence>
<feature type="region of interest" description="Disordered" evidence="1">
    <location>
        <begin position="378"/>
        <end position="406"/>
    </location>
</feature>
<proteinExistence type="predicted"/>
<reference evidence="3" key="1">
    <citation type="submission" date="2021-02" db="EMBL/GenBank/DDBJ databases">
        <authorList>
            <person name="Dougan E. K."/>
            <person name="Rhodes N."/>
            <person name="Thang M."/>
            <person name="Chan C."/>
        </authorList>
    </citation>
    <scope>NUCLEOTIDE SEQUENCE</scope>
</reference>
<dbReference type="EMBL" id="CAJNDS010002791">
    <property type="protein sequence ID" value="CAE7598848.1"/>
    <property type="molecule type" value="Genomic_DNA"/>
</dbReference>
<dbReference type="Proteomes" id="UP000604046">
    <property type="component" value="Unassembled WGS sequence"/>
</dbReference>
<protein>
    <recommendedName>
        <fullName evidence="2">Ubiquitin-like domain-containing protein</fullName>
    </recommendedName>
</protein>
<sequence>MEGGCFLYLGCFAWAASDIAFNERAVQDRMRLRRMLDGLGLPQGLILYPRAVPFAPSLSAAQKCLDLLEKCLADCKAAPWSPSSIVCLELWLKRSILRRYVDGLAALEELTEPGPVAHGILTFLRGGRYDEELRQLPTDRLQQLLKCVQELIRSSVGAEGDDTREHGLWRRVRHTTPELDYYFLQAQIELLLAKSALQHPSGAAVVRSTAIRALQDQDTQAVPDTWVRVDQVSNPTPSSTSLLSADTSTHRCFVLNYMFKTQDDRCINGRALRKGSRVLAADGSLLEVASPPEQHETRATVLLQAGAATLQVTLDHRIVLPDGGIVPAKELQLGNEVLVGGERAVLTKVDILLDPVVVLKIAFNPDLPVEAFAPPPAILSHGHKQKKARRSRMNRRGATETPTPLSYTGHSVSPALYPCVAASARGFCAPCALAAEQMADAGQRGISKLSLHVHVRNEAAIALYSSLDFRTVITKPNYYHRSVADSALGCPLVLAPRTCIYSKNSPDLLLRLESQVEFDGGLSADMKLRQDEADASSRVIRVINYKAQVPPRDVDGLKQLLETEERAILFSVDCLGLGGTEMTHVVEELSSLRSTYRDVLDEEPACVASVWDPDAQRQNAVQRGASNTLKLCYPDAILYRGLAGNPSEVTKDDILKTLTSWAYSTDPCWHHILEITVESPTNLASDVYFIENARIPSAVLPAGDTGDTEAATEEGEERRELSVEMLSGERVQLGMKVPFTVADVKPMLERRLGIPSLLQKIIAGSEELPDEAEVTADSVTLIRREPLPIDTEDFLHSMLETADESSILRRWHRFDTYSDWPASKQARLDWAMSHRQMTNVPLTTENVLERLTAWLELDESKAGVHPDSFRAHVDKIVAFMQHCCYSPSLLVAYEDPYGHDDDFEFVFFFVGRLRGEMQTLVVQSFLLNCWC</sequence>
<organism evidence="3 4">
    <name type="scientific">Symbiodinium natans</name>
    <dbReference type="NCBI Taxonomy" id="878477"/>
    <lineage>
        <taxon>Eukaryota</taxon>
        <taxon>Sar</taxon>
        <taxon>Alveolata</taxon>
        <taxon>Dinophyceae</taxon>
        <taxon>Suessiales</taxon>
        <taxon>Symbiodiniaceae</taxon>
        <taxon>Symbiodinium</taxon>
    </lineage>
</organism>